<proteinExistence type="predicted"/>
<comment type="caution">
    <text evidence="1">The sequence shown here is derived from an EMBL/GenBank/DDBJ whole genome shotgun (WGS) entry which is preliminary data.</text>
</comment>
<evidence type="ECO:0000313" key="2">
    <source>
        <dbReference type="Proteomes" id="UP001595530"/>
    </source>
</evidence>
<dbReference type="EMBL" id="JBHRTP010000010">
    <property type="protein sequence ID" value="MFC3107291.1"/>
    <property type="molecule type" value="Genomic_DNA"/>
</dbReference>
<name>A0ABV7EZA3_9BURK</name>
<reference evidence="2" key="1">
    <citation type="journal article" date="2019" name="Int. J. Syst. Evol. Microbiol.">
        <title>The Global Catalogue of Microorganisms (GCM) 10K type strain sequencing project: providing services to taxonomists for standard genome sequencing and annotation.</title>
        <authorList>
            <consortium name="The Broad Institute Genomics Platform"/>
            <consortium name="The Broad Institute Genome Sequencing Center for Infectious Disease"/>
            <person name="Wu L."/>
            <person name="Ma J."/>
        </authorList>
    </citation>
    <scope>NUCLEOTIDE SEQUENCE [LARGE SCALE GENOMIC DNA]</scope>
    <source>
        <strain evidence="2">KCTC 42986</strain>
    </source>
</reference>
<sequence length="146" mass="16516">MKFISEPMQLSRIEQELVVGDPTFVRAARVQITSSRSPASTTAHDRISVILDMLRPSSSHVMIRRRKDLQELDTDAWPTVDTNALSVARRATFQAYYHAIQHYVSGEVVREIAHQTGINGRQIYTLLDRCLTQAEDGRIFGSMPES</sequence>
<accession>A0ABV7EZA3</accession>
<organism evidence="1 2">
    <name type="scientific">Undibacterium arcticum</name>
    <dbReference type="NCBI Taxonomy" id="1762892"/>
    <lineage>
        <taxon>Bacteria</taxon>
        <taxon>Pseudomonadati</taxon>
        <taxon>Pseudomonadota</taxon>
        <taxon>Betaproteobacteria</taxon>
        <taxon>Burkholderiales</taxon>
        <taxon>Oxalobacteraceae</taxon>
        <taxon>Undibacterium</taxon>
    </lineage>
</organism>
<protein>
    <submittedName>
        <fullName evidence="1">Uncharacterized protein</fullName>
    </submittedName>
</protein>
<dbReference type="RefSeq" id="WP_390322797.1">
    <property type="nucleotide sequence ID" value="NZ_JBHRTP010000010.1"/>
</dbReference>
<evidence type="ECO:0000313" key="1">
    <source>
        <dbReference type="EMBL" id="MFC3107291.1"/>
    </source>
</evidence>
<gene>
    <name evidence="1" type="ORF">ACFOFO_04825</name>
</gene>
<keyword evidence="2" id="KW-1185">Reference proteome</keyword>
<dbReference type="Proteomes" id="UP001595530">
    <property type="component" value="Unassembled WGS sequence"/>
</dbReference>